<keyword evidence="2" id="KW-0575">Peroxidase</keyword>
<dbReference type="InterPro" id="IPR003779">
    <property type="entry name" value="CMD-like"/>
</dbReference>
<evidence type="ECO:0000313" key="3">
    <source>
        <dbReference type="Proteomes" id="UP000236732"/>
    </source>
</evidence>
<evidence type="ECO:0000259" key="1">
    <source>
        <dbReference type="Pfam" id="PF02627"/>
    </source>
</evidence>
<dbReference type="SUPFAM" id="SSF69118">
    <property type="entry name" value="AhpD-like"/>
    <property type="match status" value="1"/>
</dbReference>
<dbReference type="Gene3D" id="1.20.1290.10">
    <property type="entry name" value="AhpD-like"/>
    <property type="match status" value="1"/>
</dbReference>
<accession>A0A1H6EPG1</accession>
<feature type="domain" description="Carboxymuconolactone decarboxylase-like" evidence="1">
    <location>
        <begin position="26"/>
        <end position="101"/>
    </location>
</feature>
<keyword evidence="3" id="KW-1185">Reference proteome</keyword>
<dbReference type="PANTHER" id="PTHR34846:SF11">
    <property type="entry name" value="4-CARBOXYMUCONOLACTONE DECARBOXYLASE FAMILY PROTEIN (AFU_ORTHOLOGUE AFUA_6G11590)"/>
    <property type="match status" value="1"/>
</dbReference>
<dbReference type="InterPro" id="IPR029032">
    <property type="entry name" value="AhpD-like"/>
</dbReference>
<dbReference type="Proteomes" id="UP000236732">
    <property type="component" value="Unassembled WGS sequence"/>
</dbReference>
<dbReference type="AlphaFoldDB" id="A0A1H6EPG1"/>
<reference evidence="2 3" key="1">
    <citation type="submission" date="2016-10" db="EMBL/GenBank/DDBJ databases">
        <authorList>
            <person name="de Groot N.N."/>
        </authorList>
    </citation>
    <scope>NUCLEOTIDE SEQUENCE [LARGE SCALE GENOMIC DNA]</scope>
    <source>
        <strain evidence="2 3">CGMCC 4.7037</strain>
    </source>
</reference>
<proteinExistence type="predicted"/>
<organism evidence="2 3">
    <name type="scientific">Nonomuraea solani</name>
    <dbReference type="NCBI Taxonomy" id="1144553"/>
    <lineage>
        <taxon>Bacteria</taxon>
        <taxon>Bacillati</taxon>
        <taxon>Actinomycetota</taxon>
        <taxon>Actinomycetes</taxon>
        <taxon>Streptosporangiales</taxon>
        <taxon>Streptosporangiaceae</taxon>
        <taxon>Nonomuraea</taxon>
    </lineage>
</organism>
<evidence type="ECO:0000313" key="2">
    <source>
        <dbReference type="EMBL" id="SEG99760.1"/>
    </source>
</evidence>
<protein>
    <submittedName>
        <fullName evidence="2">Alkylhydroperoxidase AhpD family core domain-containing protein</fullName>
    </submittedName>
</protein>
<gene>
    <name evidence="2" type="ORF">SAMN05444920_11436</name>
</gene>
<dbReference type="Pfam" id="PF02627">
    <property type="entry name" value="CMD"/>
    <property type="match status" value="1"/>
</dbReference>
<dbReference type="GO" id="GO:0051920">
    <property type="term" value="F:peroxiredoxin activity"/>
    <property type="evidence" value="ECO:0007669"/>
    <property type="project" value="InterPro"/>
</dbReference>
<dbReference type="PANTHER" id="PTHR34846">
    <property type="entry name" value="4-CARBOXYMUCONOLACTONE DECARBOXYLASE FAMILY PROTEIN (AFU_ORTHOLOGUE AFUA_6G11590)"/>
    <property type="match status" value="1"/>
</dbReference>
<keyword evidence="2" id="KW-0560">Oxidoreductase</keyword>
<name>A0A1H6EPG1_9ACTN</name>
<dbReference type="EMBL" id="FNVT01000014">
    <property type="protein sequence ID" value="SEG99760.1"/>
    <property type="molecule type" value="Genomic_DNA"/>
</dbReference>
<sequence length="169" mass="18682">MALKRFPVPVNSAVAIALAPTLVKPLLDLVTALLTTLELPPKLREMLILLVSHETRCSYEWAQHLPQAAAAGVGDDELALVTDRHLDSADPAERVMLDAARMYLDGTPWEDATMASLLERFPERQVAEILFVLGAIRMFTLYINALDIELDPSGEELAERFADLAETRS</sequence>